<dbReference type="Proteomes" id="UP001056120">
    <property type="component" value="Linkage Group LG09"/>
</dbReference>
<accession>A0ACB9IE09</accession>
<evidence type="ECO:0000313" key="1">
    <source>
        <dbReference type="EMBL" id="KAI3805317.1"/>
    </source>
</evidence>
<organism evidence="1 2">
    <name type="scientific">Smallanthus sonchifolius</name>
    <dbReference type="NCBI Taxonomy" id="185202"/>
    <lineage>
        <taxon>Eukaryota</taxon>
        <taxon>Viridiplantae</taxon>
        <taxon>Streptophyta</taxon>
        <taxon>Embryophyta</taxon>
        <taxon>Tracheophyta</taxon>
        <taxon>Spermatophyta</taxon>
        <taxon>Magnoliopsida</taxon>
        <taxon>eudicotyledons</taxon>
        <taxon>Gunneridae</taxon>
        <taxon>Pentapetalae</taxon>
        <taxon>asterids</taxon>
        <taxon>campanulids</taxon>
        <taxon>Asterales</taxon>
        <taxon>Asteraceae</taxon>
        <taxon>Asteroideae</taxon>
        <taxon>Heliantheae alliance</taxon>
        <taxon>Millerieae</taxon>
        <taxon>Smallanthus</taxon>
    </lineage>
</organism>
<keyword evidence="2" id="KW-1185">Reference proteome</keyword>
<proteinExistence type="predicted"/>
<protein>
    <submittedName>
        <fullName evidence="1">Uncharacterized protein</fullName>
    </submittedName>
</protein>
<gene>
    <name evidence="1" type="ORF">L1987_27575</name>
</gene>
<evidence type="ECO:0000313" key="2">
    <source>
        <dbReference type="Proteomes" id="UP001056120"/>
    </source>
</evidence>
<reference evidence="1 2" key="2">
    <citation type="journal article" date="2022" name="Mol. Ecol. Resour.">
        <title>The genomes of chicory, endive, great burdock and yacon provide insights into Asteraceae paleo-polyploidization history and plant inulin production.</title>
        <authorList>
            <person name="Fan W."/>
            <person name="Wang S."/>
            <person name="Wang H."/>
            <person name="Wang A."/>
            <person name="Jiang F."/>
            <person name="Liu H."/>
            <person name="Zhao H."/>
            <person name="Xu D."/>
            <person name="Zhang Y."/>
        </authorList>
    </citation>
    <scope>NUCLEOTIDE SEQUENCE [LARGE SCALE GENOMIC DNA]</scope>
    <source>
        <strain evidence="2">cv. Yunnan</strain>
        <tissue evidence="1">Leaves</tissue>
    </source>
</reference>
<comment type="caution">
    <text evidence="1">The sequence shown here is derived from an EMBL/GenBank/DDBJ whole genome shotgun (WGS) entry which is preliminary data.</text>
</comment>
<sequence length="1202" mass="135494">MYFAKTSGKTGTGVAFFFGDAQDSSNDQCSGVPIHSGHSIHYGFSATTASTSSGSHINQKDADDYLAMFSSFMASYENFIGGKIHDPEVIEEDFRQIDPVDLEEMNIQWNIAMLMRQAKDFLKKTGRKYIGSNSRSRMGFDKTKVFCYNCQEYGHFAKECVKQKVEFDSQKKQNNFQNNRNQSHGSSGNSNHASASSALVAQNDENYDWGIHLEDLVGVVSQAFVAEIHFEKSEEVADDDGSSESSSDGESDGESVHIVDEEIEQEQNIDSDVASGVAEDDIVLTQNASDGADSENIPIAKVFMADMSDPLKVKDSVCHIYCSNCITVKDKLQNVMDDNTNLICDMKSMHSVNQKLKDNDKLCIDRIESLKRDLNSLGLKYKEQAYHLDMAYAEIENQNEVVAQKNKEISDKESEVIKLHRKLENFTNSSVVLDYFNSNIDPTKRVAGIGFVPPPFNANYVVEPEIIHEEEIDPKTVLKVNPVTGEDMVYESDFEDEVFDEKKVEGIPKEVKLDEPTVVKTVTRDRCILTEPDEVKVVTLKLSPILQLSGFVAAGHQKKLEIPHVRISKDSQSEVKLSRPQRRRRNRKLKKILETSESDNNISNNVFQNNQKLSPLKKSVGKTSIPKGQPRRTINNTWYVDSGCSRHMTGNIRLLEDVKNIDGGYVAFAGNKGGYITGEGTLKNDKVKFEKVNYVEQLEHNLLSVSQAPRRNDTYVLDMSVATTTDSIPTCLLSKASESDSILWHRKLALINYRKMNYIVKNDLVLGIPKMKFSVPDDCIPCKKGKQRKKSHKSYCLVVTDDFSRFSWVKFLSSKAETTELLQYLILGLENLFNLKVRRIRSDNGSEFKNSKMGLFCLQKGIHHEFSAPYVPQQNGVAERKNMTLVETARTMLADSKLLVTFWAEPVNTACHVLNRVLTVKRHNKTCYELLNNRMPNLDYLLPFGNPCTLLKVREVQTKFSAKAIEGIFLGYVANSTTKWVYNKETRQVEEWFHIDCSNRSLPQMAIGPDWAFDYENLFKSFHLPSDISPDEAVVLYDSCQDAQHNGFLPNTVPYSSVPSTSAPDPNVASCDDPLPSTQDSGEIPTNLDMDIPIIHDLSYQSDTPRVEVLQVPEVASIKELKDHPVTNIIGNLQDGVKTRSLVEPKNVEMALNDNNWIEAMQEELAQFDKLKVWNLVDLPKGVYPIGTKWVFKCKKDDRGVV</sequence>
<name>A0ACB9IE09_9ASTR</name>
<reference evidence="2" key="1">
    <citation type="journal article" date="2022" name="Mol. Ecol. Resour.">
        <title>The genomes of chicory, endive, great burdock and yacon provide insights into Asteraceae palaeo-polyploidization history and plant inulin production.</title>
        <authorList>
            <person name="Fan W."/>
            <person name="Wang S."/>
            <person name="Wang H."/>
            <person name="Wang A."/>
            <person name="Jiang F."/>
            <person name="Liu H."/>
            <person name="Zhao H."/>
            <person name="Xu D."/>
            <person name="Zhang Y."/>
        </authorList>
    </citation>
    <scope>NUCLEOTIDE SEQUENCE [LARGE SCALE GENOMIC DNA]</scope>
    <source>
        <strain evidence="2">cv. Yunnan</strain>
    </source>
</reference>
<dbReference type="EMBL" id="CM042026">
    <property type="protein sequence ID" value="KAI3805317.1"/>
    <property type="molecule type" value="Genomic_DNA"/>
</dbReference>